<keyword evidence="2" id="KW-1185">Reference proteome</keyword>
<organism evidence="1 2">
    <name type="scientific">Aspergillus eucalypticola (strain CBS 122712 / IBT 29274)</name>
    <dbReference type="NCBI Taxonomy" id="1448314"/>
    <lineage>
        <taxon>Eukaryota</taxon>
        <taxon>Fungi</taxon>
        <taxon>Dikarya</taxon>
        <taxon>Ascomycota</taxon>
        <taxon>Pezizomycotina</taxon>
        <taxon>Eurotiomycetes</taxon>
        <taxon>Eurotiomycetidae</taxon>
        <taxon>Eurotiales</taxon>
        <taxon>Aspergillaceae</taxon>
        <taxon>Aspergillus</taxon>
        <taxon>Aspergillus subgen. Circumdati</taxon>
    </lineage>
</organism>
<evidence type="ECO:0000313" key="1">
    <source>
        <dbReference type="EMBL" id="PWY78967.1"/>
    </source>
</evidence>
<dbReference type="Proteomes" id="UP000246171">
    <property type="component" value="Unassembled WGS sequence"/>
</dbReference>
<sequence>MQLWVVAIAGSMVAWMLILLFSEPTIFGFTLPAIDRQRSLNRACSFHDAESVPDTELLILKPKIDVKTQQPGNFQRVKTATEVAGGDALSDSEENSRAYCHACNPTVLRNKYLNVHSVAGIDCKTVERLNDVTLFVSNIEANRTLDDPPLFLFLLEVQVPEPSFGATEHTKSGSLATETGPQARAQPVTNGLHANGPSHICNTLRLTQAARLFLVMQQIQATSDGYLA</sequence>
<name>A0A317W164_ASPEC</name>
<evidence type="ECO:0000313" key="2">
    <source>
        <dbReference type="Proteomes" id="UP000246171"/>
    </source>
</evidence>
<proteinExistence type="predicted"/>
<accession>A0A317W164</accession>
<dbReference type="EMBL" id="MSFU01000006">
    <property type="protein sequence ID" value="PWY78967.1"/>
    <property type="molecule type" value="Genomic_DNA"/>
</dbReference>
<dbReference type="VEuPathDB" id="FungiDB:BO83DRAFT_386650"/>
<gene>
    <name evidence="1" type="ORF">BO83DRAFT_386650</name>
</gene>
<dbReference type="GeneID" id="37054639"/>
<protein>
    <submittedName>
        <fullName evidence="1">Uncharacterized protein</fullName>
    </submittedName>
</protein>
<reference evidence="1" key="1">
    <citation type="submission" date="2016-12" db="EMBL/GenBank/DDBJ databases">
        <title>The genomes of Aspergillus section Nigri reveals drivers in fungal speciation.</title>
        <authorList>
            <consortium name="DOE Joint Genome Institute"/>
            <person name="Vesth T.C."/>
            <person name="Nybo J."/>
            <person name="Theobald S."/>
            <person name="Brandl J."/>
            <person name="Frisvad J.C."/>
            <person name="Nielsen K.F."/>
            <person name="Lyhne E.K."/>
            <person name="Kogle M.E."/>
            <person name="Kuo A."/>
            <person name="Riley R."/>
            <person name="Clum A."/>
            <person name="Nolan M."/>
            <person name="Lipzen A."/>
            <person name="Salamov A."/>
            <person name="Henrissat B."/>
            <person name="Wiebenga A."/>
            <person name="De vries R.P."/>
            <person name="Grigoriev I.V."/>
            <person name="Mortensen U.H."/>
            <person name="Andersen M.R."/>
            <person name="Baker S.E."/>
        </authorList>
    </citation>
    <scope>NUCLEOTIDE SEQUENCE</scope>
    <source>
        <strain evidence="1">CBS 122712</strain>
    </source>
</reference>
<comment type="caution">
    <text evidence="1">The sequence shown here is derived from an EMBL/GenBank/DDBJ whole genome shotgun (WGS) entry which is preliminary data.</text>
</comment>
<dbReference type="RefSeq" id="XP_025390759.1">
    <property type="nucleotide sequence ID" value="XM_025532677.1"/>
</dbReference>
<dbReference type="AlphaFoldDB" id="A0A317W164"/>